<proteinExistence type="predicted"/>
<sequence>MSPRSQPAPTTSEEVARYVAGAGMLLAGLGHLTFAREGFRAQVPHWVPFDADATVLVSGGVELSAGLGMIILPAERRTMSALLTAFLIGIFPGNISQFRHGHDGAGLDSARKRTVRLAAEPVMWTVALHAGGHLRRVLRR</sequence>
<evidence type="ECO:0000313" key="3">
    <source>
        <dbReference type="Proteomes" id="UP001231924"/>
    </source>
</evidence>
<feature type="transmembrane region" description="Helical" evidence="1">
    <location>
        <begin position="15"/>
        <end position="35"/>
    </location>
</feature>
<dbReference type="PANTHER" id="PTHR36974">
    <property type="entry name" value="MEMBRANE PROTEIN-RELATED"/>
    <property type="match status" value="1"/>
</dbReference>
<dbReference type="PANTHER" id="PTHR36974:SF1">
    <property type="entry name" value="DOXX FAMILY MEMBRANE PROTEIN"/>
    <property type="match status" value="1"/>
</dbReference>
<evidence type="ECO:0000256" key="1">
    <source>
        <dbReference type="SAM" id="Phobius"/>
    </source>
</evidence>
<dbReference type="RefSeq" id="WP_286057130.1">
    <property type="nucleotide sequence ID" value="NZ_JASVWF010000012.1"/>
</dbReference>
<evidence type="ECO:0000313" key="2">
    <source>
        <dbReference type="EMBL" id="MDL5160526.1"/>
    </source>
</evidence>
<organism evidence="2 3">
    <name type="scientific">Actinomycetospora termitidis</name>
    <dbReference type="NCBI Taxonomy" id="3053470"/>
    <lineage>
        <taxon>Bacteria</taxon>
        <taxon>Bacillati</taxon>
        <taxon>Actinomycetota</taxon>
        <taxon>Actinomycetes</taxon>
        <taxon>Pseudonocardiales</taxon>
        <taxon>Pseudonocardiaceae</taxon>
        <taxon>Actinomycetospora</taxon>
    </lineage>
</organism>
<accession>A0ABT7MJ85</accession>
<dbReference type="EMBL" id="JASVWF010000012">
    <property type="protein sequence ID" value="MDL5160526.1"/>
    <property type="molecule type" value="Genomic_DNA"/>
</dbReference>
<dbReference type="Proteomes" id="UP001231924">
    <property type="component" value="Unassembled WGS sequence"/>
</dbReference>
<gene>
    <name evidence="2" type="ORF">QRT03_31480</name>
</gene>
<comment type="caution">
    <text evidence="2">The sequence shown here is derived from an EMBL/GenBank/DDBJ whole genome shotgun (WGS) entry which is preliminary data.</text>
</comment>
<evidence type="ECO:0008006" key="4">
    <source>
        <dbReference type="Google" id="ProtNLM"/>
    </source>
</evidence>
<reference evidence="2 3" key="1">
    <citation type="submission" date="2023-06" db="EMBL/GenBank/DDBJ databases">
        <title>Actinomycetospora Odt1-22.</title>
        <authorList>
            <person name="Supong K."/>
        </authorList>
    </citation>
    <scope>NUCLEOTIDE SEQUENCE [LARGE SCALE GENOMIC DNA]</scope>
    <source>
        <strain evidence="2 3">Odt1-22</strain>
    </source>
</reference>
<keyword evidence="3" id="KW-1185">Reference proteome</keyword>
<keyword evidence="1" id="KW-0812">Transmembrane</keyword>
<keyword evidence="1" id="KW-1133">Transmembrane helix</keyword>
<name>A0ABT7MJ85_9PSEU</name>
<keyword evidence="1" id="KW-0472">Membrane</keyword>
<protein>
    <recommendedName>
        <fullName evidence="4">DoxX family membrane protein</fullName>
    </recommendedName>
</protein>